<protein>
    <recommendedName>
        <fullName evidence="4">Cytochrome b562</fullName>
    </recommendedName>
</protein>
<feature type="signal peptide" evidence="1">
    <location>
        <begin position="1"/>
        <end position="32"/>
    </location>
</feature>
<organism evidence="2 3">
    <name type="scientific">Granulicella pectinivorans</name>
    <dbReference type="NCBI Taxonomy" id="474950"/>
    <lineage>
        <taxon>Bacteria</taxon>
        <taxon>Pseudomonadati</taxon>
        <taxon>Acidobacteriota</taxon>
        <taxon>Terriglobia</taxon>
        <taxon>Terriglobales</taxon>
        <taxon>Acidobacteriaceae</taxon>
        <taxon>Granulicella</taxon>
    </lineage>
</organism>
<name>A0A1I6ML91_9BACT</name>
<reference evidence="2 3" key="1">
    <citation type="submission" date="2016-10" db="EMBL/GenBank/DDBJ databases">
        <authorList>
            <person name="de Groot N.N."/>
        </authorList>
    </citation>
    <scope>NUCLEOTIDE SEQUENCE [LARGE SCALE GENOMIC DNA]</scope>
    <source>
        <strain evidence="2 3">DSM 21001</strain>
    </source>
</reference>
<evidence type="ECO:0000256" key="1">
    <source>
        <dbReference type="SAM" id="SignalP"/>
    </source>
</evidence>
<gene>
    <name evidence="2" type="ORF">SAMN05421771_2919</name>
</gene>
<dbReference type="AlphaFoldDB" id="A0A1I6ML91"/>
<keyword evidence="1" id="KW-0732">Signal</keyword>
<evidence type="ECO:0000313" key="2">
    <source>
        <dbReference type="EMBL" id="SFS16473.1"/>
    </source>
</evidence>
<dbReference type="STRING" id="474950.SAMN05421771_2919"/>
<accession>A0A1I6ML91</accession>
<evidence type="ECO:0008006" key="4">
    <source>
        <dbReference type="Google" id="ProtNLM"/>
    </source>
</evidence>
<feature type="chain" id="PRO_5011722824" description="Cytochrome b562" evidence="1">
    <location>
        <begin position="33"/>
        <end position="162"/>
    </location>
</feature>
<proteinExistence type="predicted"/>
<sequence length="162" mass="18276">MRFHLRFASRMAVPTVILPVLSMMLALPSARAATGDDILLDQQAIAQLEARAAQANPREQCFLYTELVHHMTEVAAHQMNEGDTQHASATLKRVEHYARLIHMGLAKDTKRLKNAEMLMHKTTYRLTGFLHSASDEDKATLQATLKQLDTVQEELLDQVFSH</sequence>
<dbReference type="Proteomes" id="UP000199024">
    <property type="component" value="Unassembled WGS sequence"/>
</dbReference>
<dbReference type="EMBL" id="FOZL01000001">
    <property type="protein sequence ID" value="SFS16473.1"/>
    <property type="molecule type" value="Genomic_DNA"/>
</dbReference>
<keyword evidence="3" id="KW-1185">Reference proteome</keyword>
<dbReference type="OrthoDB" id="120023at2"/>
<evidence type="ECO:0000313" key="3">
    <source>
        <dbReference type="Proteomes" id="UP000199024"/>
    </source>
</evidence>
<dbReference type="RefSeq" id="WP_141223941.1">
    <property type="nucleotide sequence ID" value="NZ_FOZL01000001.1"/>
</dbReference>